<reference evidence="1 2" key="1">
    <citation type="submission" date="2019-05" db="EMBL/GenBank/DDBJ databases">
        <authorList>
            <consortium name="Science for Life Laboratories"/>
        </authorList>
    </citation>
    <scope>NUCLEOTIDE SEQUENCE [LARGE SCALE GENOMIC DNA]</scope>
    <source>
        <strain evidence="1">Soil9</strain>
    </source>
</reference>
<evidence type="ECO:0000313" key="1">
    <source>
        <dbReference type="EMBL" id="VTR93277.1"/>
    </source>
</evidence>
<accession>A0A6P2CXG9</accession>
<protein>
    <submittedName>
        <fullName evidence="1">Ribosomal subunit interface protein: Uncharacterized protein</fullName>
    </submittedName>
</protein>
<evidence type="ECO:0000313" key="2">
    <source>
        <dbReference type="Proteomes" id="UP000464178"/>
    </source>
</evidence>
<dbReference type="KEGG" id="gms:SOIL9_44370"/>
<organism evidence="1 2">
    <name type="scientific">Gemmata massiliana</name>
    <dbReference type="NCBI Taxonomy" id="1210884"/>
    <lineage>
        <taxon>Bacteria</taxon>
        <taxon>Pseudomonadati</taxon>
        <taxon>Planctomycetota</taxon>
        <taxon>Planctomycetia</taxon>
        <taxon>Gemmatales</taxon>
        <taxon>Gemmataceae</taxon>
        <taxon>Gemmata</taxon>
    </lineage>
</organism>
<dbReference type="InterPro" id="IPR036567">
    <property type="entry name" value="RHF-like"/>
</dbReference>
<dbReference type="RefSeq" id="WP_162668034.1">
    <property type="nucleotide sequence ID" value="NZ_LR593886.1"/>
</dbReference>
<gene>
    <name evidence="1" type="ORF">SOIL9_44370</name>
</gene>
<keyword evidence="2" id="KW-1185">Reference proteome</keyword>
<dbReference type="EMBL" id="LR593886">
    <property type="protein sequence ID" value="VTR93277.1"/>
    <property type="molecule type" value="Genomic_DNA"/>
</dbReference>
<dbReference type="SUPFAM" id="SSF69754">
    <property type="entry name" value="Ribosome binding protein Y (YfiA homologue)"/>
    <property type="match status" value="1"/>
</dbReference>
<sequence length="111" mass="11873">MHVEVNTDTRTSVDIAAATTRIENGLARHRERLTRVEAHLSDVNGPKGGHDIRCALEARPAGHQPVAVTNEAHTSEDAVKGAVEKLGRLLEHTFGRIDGVRGHTSASGLPT</sequence>
<dbReference type="Proteomes" id="UP000464178">
    <property type="component" value="Chromosome"/>
</dbReference>
<proteinExistence type="predicted"/>
<name>A0A6P2CXG9_9BACT</name>
<dbReference type="AlphaFoldDB" id="A0A6P2CXG9"/>